<evidence type="ECO:0000313" key="8">
    <source>
        <dbReference type="Proteomes" id="UP000002791"/>
    </source>
</evidence>
<dbReference type="STRING" id="882082.SaccyDRAFT_2286"/>
<reference evidence="7 8" key="1">
    <citation type="submission" date="2011-11" db="EMBL/GenBank/DDBJ databases">
        <title>The Noncontiguous Finished sequence of Saccharomonospora cyanea NA-134.</title>
        <authorList>
            <consortium name="US DOE Joint Genome Institute"/>
            <person name="Lucas S."/>
            <person name="Han J."/>
            <person name="Lapidus A."/>
            <person name="Cheng J.-F."/>
            <person name="Goodwin L."/>
            <person name="Pitluck S."/>
            <person name="Peters L."/>
            <person name="Ovchinnikova G."/>
            <person name="Lu M."/>
            <person name="Detter J.C."/>
            <person name="Han C."/>
            <person name="Tapia R."/>
            <person name="Land M."/>
            <person name="Hauser L."/>
            <person name="Kyrpides N."/>
            <person name="Ivanova N."/>
            <person name="Pagani I."/>
            <person name="Brambilla E.-M."/>
            <person name="Klenk H.-P."/>
            <person name="Woyke T."/>
        </authorList>
    </citation>
    <scope>NUCLEOTIDE SEQUENCE [LARGE SCALE GENOMIC DNA]</scope>
    <source>
        <strain evidence="7 8">NA-134</strain>
    </source>
</reference>
<gene>
    <name evidence="7" type="ORF">SaccyDRAFT_2286</name>
</gene>
<protein>
    <submittedName>
        <fullName evidence="7">NAD-dependent aldehyde dehydrogenase</fullName>
    </submittedName>
</protein>
<keyword evidence="2 5" id="KW-0560">Oxidoreductase</keyword>
<proteinExistence type="inferred from homology"/>
<dbReference type="InterPro" id="IPR016162">
    <property type="entry name" value="Ald_DH_N"/>
</dbReference>
<dbReference type="Gene3D" id="3.40.309.10">
    <property type="entry name" value="Aldehyde Dehydrogenase, Chain A, domain 2"/>
    <property type="match status" value="1"/>
</dbReference>
<sequence>MSFLDNAAWQGKIYSGEWVTGSAGEAKITEPATGATLGSVGIADTGDLDAALSRATEAQRAWAALPHTERAAVLRRAGELWERHADEIETWIVREAGSLRPKAQLETHIAAQECYQSAALPAHPLGQVLPSEAPRMSFSKQVPVGVVGVISPFNFPLVLAIRSVAPALALGNAVVLKPDPRTAVSGGVTLARVFEEAGLPAGVLSVLPGGADVGAALVEDPRVPVISFTGSTGAGRTVGASASRNLKKVHLELGGNSAIVVLDDADLDATVSAGAAGSFLHQGQICMTTGRHLVHESVYEEYVAKLAAKAEALPVGDPMSGKVALGPIIDQGQLDKIHGMVTASVEAGARLAAGGTYEGLFYRPTVLADVPTTAPAYADEVFGPVAPVVPFATEDEAVALASESEYGLSLGIFTRDIGRGLELAEAIPTGIAHINDQTVGDEANIPFGGFGASGNGMRFGGATHNIEAFTETRWITARRDVAGYPF</sequence>
<comment type="similarity">
    <text evidence="1 5">Belongs to the aldehyde dehydrogenase family.</text>
</comment>
<evidence type="ECO:0000259" key="6">
    <source>
        <dbReference type="Pfam" id="PF00171"/>
    </source>
</evidence>
<dbReference type="Proteomes" id="UP000002791">
    <property type="component" value="Chromosome"/>
</dbReference>
<dbReference type="GO" id="GO:0016620">
    <property type="term" value="F:oxidoreductase activity, acting on the aldehyde or oxo group of donors, NAD or NADP as acceptor"/>
    <property type="evidence" value="ECO:0007669"/>
    <property type="project" value="InterPro"/>
</dbReference>
<dbReference type="PROSITE" id="PS00687">
    <property type="entry name" value="ALDEHYDE_DEHYDR_GLU"/>
    <property type="match status" value="1"/>
</dbReference>
<dbReference type="PANTHER" id="PTHR42986:SF1">
    <property type="entry name" value="BENZALDEHYDE DEHYDROGENASE YFMT"/>
    <property type="match status" value="1"/>
</dbReference>
<dbReference type="InterPro" id="IPR016161">
    <property type="entry name" value="Ald_DH/histidinol_DH"/>
</dbReference>
<dbReference type="RefSeq" id="WP_005456227.1">
    <property type="nucleotide sequence ID" value="NZ_CM001440.1"/>
</dbReference>
<keyword evidence="8" id="KW-1185">Reference proteome</keyword>
<evidence type="ECO:0000256" key="4">
    <source>
        <dbReference type="PROSITE-ProRule" id="PRU10007"/>
    </source>
</evidence>
<evidence type="ECO:0000313" key="7">
    <source>
        <dbReference type="EMBL" id="EHR61165.1"/>
    </source>
</evidence>
<dbReference type="CDD" id="cd07152">
    <property type="entry name" value="ALDH_BenzADH"/>
    <property type="match status" value="1"/>
</dbReference>
<dbReference type="Gene3D" id="3.40.605.10">
    <property type="entry name" value="Aldehyde Dehydrogenase, Chain A, domain 1"/>
    <property type="match status" value="1"/>
</dbReference>
<dbReference type="HOGENOM" id="CLU_005391_1_0_11"/>
<name>H5XPT6_9PSEU</name>
<dbReference type="InterPro" id="IPR029510">
    <property type="entry name" value="Ald_DH_CS_GLU"/>
</dbReference>
<keyword evidence="3" id="KW-0520">NAD</keyword>
<dbReference type="Pfam" id="PF00171">
    <property type="entry name" value="Aldedh"/>
    <property type="match status" value="1"/>
</dbReference>
<evidence type="ECO:0000256" key="3">
    <source>
        <dbReference type="ARBA" id="ARBA00023027"/>
    </source>
</evidence>
<evidence type="ECO:0000256" key="2">
    <source>
        <dbReference type="ARBA" id="ARBA00023002"/>
    </source>
</evidence>
<feature type="domain" description="Aldehyde dehydrogenase" evidence="6">
    <location>
        <begin position="18"/>
        <end position="475"/>
    </location>
</feature>
<organism evidence="7 8">
    <name type="scientific">Saccharomonospora cyanea NA-134</name>
    <dbReference type="NCBI Taxonomy" id="882082"/>
    <lineage>
        <taxon>Bacteria</taxon>
        <taxon>Bacillati</taxon>
        <taxon>Actinomycetota</taxon>
        <taxon>Actinomycetes</taxon>
        <taxon>Pseudonocardiales</taxon>
        <taxon>Pseudonocardiaceae</taxon>
        <taxon>Saccharomonospora</taxon>
    </lineage>
</organism>
<dbReference type="EMBL" id="CM001440">
    <property type="protein sequence ID" value="EHR61165.1"/>
    <property type="molecule type" value="Genomic_DNA"/>
</dbReference>
<accession>H5XPT6</accession>
<dbReference type="eggNOG" id="COG1012">
    <property type="taxonomic scope" value="Bacteria"/>
</dbReference>
<dbReference type="AlphaFoldDB" id="H5XPT6"/>
<evidence type="ECO:0000256" key="5">
    <source>
        <dbReference type="RuleBase" id="RU003345"/>
    </source>
</evidence>
<dbReference type="SUPFAM" id="SSF53720">
    <property type="entry name" value="ALDH-like"/>
    <property type="match status" value="1"/>
</dbReference>
<dbReference type="InterPro" id="IPR016163">
    <property type="entry name" value="Ald_DH_C"/>
</dbReference>
<evidence type="ECO:0000256" key="1">
    <source>
        <dbReference type="ARBA" id="ARBA00009986"/>
    </source>
</evidence>
<dbReference type="PANTHER" id="PTHR42986">
    <property type="entry name" value="BENZALDEHYDE DEHYDROGENASE YFMT"/>
    <property type="match status" value="1"/>
</dbReference>
<feature type="active site" evidence="4">
    <location>
        <position position="252"/>
    </location>
</feature>
<dbReference type="OrthoDB" id="3802174at2"/>
<dbReference type="InterPro" id="IPR015590">
    <property type="entry name" value="Aldehyde_DH_dom"/>
</dbReference>